<proteinExistence type="inferred from homology"/>
<feature type="transmembrane region" description="Helical" evidence="9">
    <location>
        <begin position="95"/>
        <end position="119"/>
    </location>
</feature>
<feature type="domain" description="LITAF" evidence="10">
    <location>
        <begin position="58"/>
        <end position="142"/>
    </location>
</feature>
<evidence type="ECO:0000256" key="2">
    <source>
        <dbReference type="ARBA" id="ARBA00004481"/>
    </source>
</evidence>
<dbReference type="Proteomes" id="UP000218231">
    <property type="component" value="Unassembled WGS sequence"/>
</dbReference>
<dbReference type="EMBL" id="LIAE01010503">
    <property type="protein sequence ID" value="PAV59752.1"/>
    <property type="molecule type" value="Genomic_DNA"/>
</dbReference>
<dbReference type="PANTHER" id="PTHR23292">
    <property type="entry name" value="LIPOPOLYSACCHARIDE-INDUCED TUMOR NECROSIS FACTOR-ALPHA FACTOR"/>
    <property type="match status" value="1"/>
</dbReference>
<evidence type="ECO:0000256" key="1">
    <source>
        <dbReference type="ARBA" id="ARBA00004414"/>
    </source>
</evidence>
<accession>A0A2A2JE08</accession>
<evidence type="ECO:0000313" key="12">
    <source>
        <dbReference type="Proteomes" id="UP000218231"/>
    </source>
</evidence>
<keyword evidence="5" id="KW-0479">Metal-binding</keyword>
<sequence length="235" mass="26226">MSYEPPPPYVDKDGQQYGSYPSAPSMPPPNVYPNFSSGSYPSQPNIPVYYPPNPNVQTTTTIVISPLRFHERPMHMACPHCHSTMTTRTVQKDGLLTWLLVGALVLFGCWICCCIPFCLESCKDIDHYCRMSEKHDQGDQPPPYGSGENAQPTTIYVGSVVFDKIPTQVLCPRCNMNVITTLKFKNGLLTWLMVGGMALFGCWICCCVPLCIDSCKDVQHFCSSCQAFLGTYKRI</sequence>
<dbReference type="InterPro" id="IPR006629">
    <property type="entry name" value="LITAF"/>
</dbReference>
<name>A0A2A2JE08_9BILA</name>
<dbReference type="GO" id="GO:0031902">
    <property type="term" value="C:late endosome membrane"/>
    <property type="evidence" value="ECO:0007669"/>
    <property type="project" value="UniProtKB-SubCell"/>
</dbReference>
<evidence type="ECO:0000256" key="7">
    <source>
        <dbReference type="ARBA" id="ARBA00023136"/>
    </source>
</evidence>
<comment type="subcellular location">
    <subcellularLocation>
        <location evidence="2">Endosome membrane</location>
        <topology evidence="2">Peripheral membrane protein</topology>
    </subcellularLocation>
    <subcellularLocation>
        <location evidence="1">Late endosome membrane</location>
    </subcellularLocation>
    <subcellularLocation>
        <location evidence="3">Lysosome membrane</location>
        <topology evidence="3">Peripheral membrane protein</topology>
        <orientation evidence="3">Cytoplasmic side</orientation>
    </subcellularLocation>
</comment>
<evidence type="ECO:0000256" key="4">
    <source>
        <dbReference type="ARBA" id="ARBA00005975"/>
    </source>
</evidence>
<comment type="caution">
    <text evidence="11">The sequence shown here is derived from an EMBL/GenBank/DDBJ whole genome shotgun (WGS) entry which is preliminary data.</text>
</comment>
<keyword evidence="6" id="KW-0862">Zinc</keyword>
<dbReference type="InterPro" id="IPR037519">
    <property type="entry name" value="LITAF_fam"/>
</dbReference>
<evidence type="ECO:0000313" key="11">
    <source>
        <dbReference type="EMBL" id="PAV59752.1"/>
    </source>
</evidence>
<evidence type="ECO:0000256" key="5">
    <source>
        <dbReference type="ARBA" id="ARBA00022723"/>
    </source>
</evidence>
<dbReference type="AlphaFoldDB" id="A0A2A2JE08"/>
<evidence type="ECO:0000256" key="9">
    <source>
        <dbReference type="SAM" id="Phobius"/>
    </source>
</evidence>
<keyword evidence="9" id="KW-1133">Transmembrane helix</keyword>
<reference evidence="11 12" key="1">
    <citation type="journal article" date="2017" name="Curr. Biol.">
        <title>Genome architecture and evolution of a unichromosomal asexual nematode.</title>
        <authorList>
            <person name="Fradin H."/>
            <person name="Zegar C."/>
            <person name="Gutwein M."/>
            <person name="Lucas J."/>
            <person name="Kovtun M."/>
            <person name="Corcoran D."/>
            <person name="Baugh L.R."/>
            <person name="Kiontke K."/>
            <person name="Gunsalus K."/>
            <person name="Fitch D.H."/>
            <person name="Piano F."/>
        </authorList>
    </citation>
    <scope>NUCLEOTIDE SEQUENCE [LARGE SCALE GENOMIC DNA]</scope>
    <source>
        <strain evidence="11">PF1309</strain>
    </source>
</reference>
<keyword evidence="7 9" id="KW-0472">Membrane</keyword>
<dbReference type="GO" id="GO:0008270">
    <property type="term" value="F:zinc ion binding"/>
    <property type="evidence" value="ECO:0007669"/>
    <property type="project" value="TreeGrafter"/>
</dbReference>
<dbReference type="SMART" id="SM00714">
    <property type="entry name" value="LITAF"/>
    <property type="match status" value="2"/>
</dbReference>
<dbReference type="GO" id="GO:0005765">
    <property type="term" value="C:lysosomal membrane"/>
    <property type="evidence" value="ECO:0007669"/>
    <property type="project" value="UniProtKB-SubCell"/>
</dbReference>
<feature type="region of interest" description="Disordered" evidence="8">
    <location>
        <begin position="1"/>
        <end position="25"/>
    </location>
</feature>
<evidence type="ECO:0000259" key="10">
    <source>
        <dbReference type="PROSITE" id="PS51837"/>
    </source>
</evidence>
<organism evidence="11 12">
    <name type="scientific">Diploscapter pachys</name>
    <dbReference type="NCBI Taxonomy" id="2018661"/>
    <lineage>
        <taxon>Eukaryota</taxon>
        <taxon>Metazoa</taxon>
        <taxon>Ecdysozoa</taxon>
        <taxon>Nematoda</taxon>
        <taxon>Chromadorea</taxon>
        <taxon>Rhabditida</taxon>
        <taxon>Rhabditina</taxon>
        <taxon>Rhabditomorpha</taxon>
        <taxon>Rhabditoidea</taxon>
        <taxon>Rhabditidae</taxon>
        <taxon>Diploscapter</taxon>
    </lineage>
</organism>
<protein>
    <recommendedName>
        <fullName evidence="10">LITAF domain-containing protein</fullName>
    </recommendedName>
</protein>
<dbReference type="OrthoDB" id="5852176at2759"/>
<dbReference type="PANTHER" id="PTHR23292:SF6">
    <property type="entry name" value="FI16602P1-RELATED"/>
    <property type="match status" value="1"/>
</dbReference>
<feature type="domain" description="LITAF" evidence="10">
    <location>
        <begin position="151"/>
        <end position="234"/>
    </location>
</feature>
<dbReference type="Pfam" id="PF10601">
    <property type="entry name" value="zf-LITAF-like"/>
    <property type="match status" value="2"/>
</dbReference>
<dbReference type="PROSITE" id="PS51837">
    <property type="entry name" value="LITAF"/>
    <property type="match status" value="2"/>
</dbReference>
<feature type="transmembrane region" description="Helical" evidence="9">
    <location>
        <begin position="188"/>
        <end position="212"/>
    </location>
</feature>
<evidence type="ECO:0000256" key="6">
    <source>
        <dbReference type="ARBA" id="ARBA00022833"/>
    </source>
</evidence>
<evidence type="ECO:0000256" key="3">
    <source>
        <dbReference type="ARBA" id="ARBA00004630"/>
    </source>
</evidence>
<keyword evidence="9" id="KW-0812">Transmembrane</keyword>
<comment type="similarity">
    <text evidence="4">Belongs to the CDIP1/LITAF family.</text>
</comment>
<dbReference type="STRING" id="2018661.A0A2A2JE08"/>
<evidence type="ECO:0000256" key="8">
    <source>
        <dbReference type="SAM" id="MobiDB-lite"/>
    </source>
</evidence>
<gene>
    <name evidence="11" type="ORF">WR25_26466</name>
</gene>
<keyword evidence="12" id="KW-1185">Reference proteome</keyword>